<dbReference type="Pfam" id="PF02798">
    <property type="entry name" value="GST_N"/>
    <property type="match status" value="1"/>
</dbReference>
<feature type="domain" description="GST N-terminal" evidence="2">
    <location>
        <begin position="1"/>
        <end position="65"/>
    </location>
</feature>
<evidence type="ECO:0000256" key="1">
    <source>
        <dbReference type="ARBA" id="ARBA00007409"/>
    </source>
</evidence>
<evidence type="ECO:0000259" key="2">
    <source>
        <dbReference type="PROSITE" id="PS50404"/>
    </source>
</evidence>
<dbReference type="InterPro" id="IPR036249">
    <property type="entry name" value="Thioredoxin-like_sf"/>
</dbReference>
<sequence length="153" mass="17232">LLALSVKETDYDVSNVDVFSGGQYEPELMSLNPEGQVPILKDGEQVVTDSEKIIEYIDREITTGPILIPSVQTKEGKEIAKWRKMLGRVKVDILTTGIVMYPELSVSETKFPRNMTADGKCFHSLSLNCDIHRIIFCRNQVFNVTCLQIHSTI</sequence>
<dbReference type="InterPro" id="IPR004045">
    <property type="entry name" value="Glutathione_S-Trfase_N"/>
</dbReference>
<dbReference type="PANTHER" id="PTHR44188:SF1">
    <property type="entry name" value="GDAP1, ISOFORM A"/>
    <property type="match status" value="1"/>
</dbReference>
<dbReference type="SUPFAM" id="SSF52833">
    <property type="entry name" value="Thioredoxin-like"/>
    <property type="match status" value="1"/>
</dbReference>
<organism evidence="3 4">
    <name type="scientific">Pinctada imbricata</name>
    <name type="common">Atlantic pearl-oyster</name>
    <name type="synonym">Pinctada martensii</name>
    <dbReference type="NCBI Taxonomy" id="66713"/>
    <lineage>
        <taxon>Eukaryota</taxon>
        <taxon>Metazoa</taxon>
        <taxon>Spiralia</taxon>
        <taxon>Lophotrochozoa</taxon>
        <taxon>Mollusca</taxon>
        <taxon>Bivalvia</taxon>
        <taxon>Autobranchia</taxon>
        <taxon>Pteriomorphia</taxon>
        <taxon>Pterioida</taxon>
        <taxon>Pterioidea</taxon>
        <taxon>Pteriidae</taxon>
        <taxon>Pinctada</taxon>
    </lineage>
</organism>
<protein>
    <recommendedName>
        <fullName evidence="2">GST N-terminal domain-containing protein</fullName>
    </recommendedName>
</protein>
<dbReference type="GO" id="GO:0006626">
    <property type="term" value="P:protein targeting to mitochondrion"/>
    <property type="evidence" value="ECO:0007669"/>
    <property type="project" value="TreeGrafter"/>
</dbReference>
<gene>
    <name evidence="3" type="ORF">FSP39_020534</name>
</gene>
<dbReference type="AlphaFoldDB" id="A0AA89BMC4"/>
<comment type="similarity">
    <text evidence="1">Belongs to the GST superfamily.</text>
</comment>
<keyword evidence="4" id="KW-1185">Reference proteome</keyword>
<evidence type="ECO:0000313" key="4">
    <source>
        <dbReference type="Proteomes" id="UP001186944"/>
    </source>
</evidence>
<name>A0AA89BMC4_PINIB</name>
<dbReference type="GO" id="GO:0000266">
    <property type="term" value="P:mitochondrial fission"/>
    <property type="evidence" value="ECO:0007669"/>
    <property type="project" value="TreeGrafter"/>
</dbReference>
<reference evidence="3" key="1">
    <citation type="submission" date="2019-08" db="EMBL/GenBank/DDBJ databases">
        <title>The improved chromosome-level genome for the pearl oyster Pinctada fucata martensii using PacBio sequencing and Hi-C.</title>
        <authorList>
            <person name="Zheng Z."/>
        </authorList>
    </citation>
    <scope>NUCLEOTIDE SEQUENCE</scope>
    <source>
        <strain evidence="3">ZZ-2019</strain>
        <tissue evidence="3">Adductor muscle</tissue>
    </source>
</reference>
<feature type="non-terminal residue" evidence="3">
    <location>
        <position position="1"/>
    </location>
</feature>
<dbReference type="Proteomes" id="UP001186944">
    <property type="component" value="Unassembled WGS sequence"/>
</dbReference>
<dbReference type="EMBL" id="VSWD01000012">
    <property type="protein sequence ID" value="KAK3086579.1"/>
    <property type="molecule type" value="Genomic_DNA"/>
</dbReference>
<dbReference type="Gene3D" id="3.40.30.10">
    <property type="entry name" value="Glutaredoxin"/>
    <property type="match status" value="1"/>
</dbReference>
<dbReference type="GO" id="GO:0005741">
    <property type="term" value="C:mitochondrial outer membrane"/>
    <property type="evidence" value="ECO:0007669"/>
    <property type="project" value="TreeGrafter"/>
</dbReference>
<comment type="caution">
    <text evidence="3">The sequence shown here is derived from an EMBL/GenBank/DDBJ whole genome shotgun (WGS) entry which is preliminary data.</text>
</comment>
<dbReference type="PANTHER" id="PTHR44188">
    <property type="entry name" value="GDAP1, ISOFORM A"/>
    <property type="match status" value="1"/>
</dbReference>
<evidence type="ECO:0000313" key="3">
    <source>
        <dbReference type="EMBL" id="KAK3086579.1"/>
    </source>
</evidence>
<proteinExistence type="inferred from homology"/>
<dbReference type="PROSITE" id="PS50404">
    <property type="entry name" value="GST_NTER"/>
    <property type="match status" value="1"/>
</dbReference>
<accession>A0AA89BMC4</accession>
<dbReference type="GO" id="GO:0008053">
    <property type="term" value="P:mitochondrial fusion"/>
    <property type="evidence" value="ECO:0007669"/>
    <property type="project" value="TreeGrafter"/>
</dbReference>